<dbReference type="EMBL" id="JACHXU010000026">
    <property type="protein sequence ID" value="MBB3209699.1"/>
    <property type="molecule type" value="Genomic_DNA"/>
</dbReference>
<proteinExistence type="predicted"/>
<organism evidence="1 2">
    <name type="scientific">Aporhodopirellula rubra</name>
    <dbReference type="NCBI Taxonomy" id="980271"/>
    <lineage>
        <taxon>Bacteria</taxon>
        <taxon>Pseudomonadati</taxon>
        <taxon>Planctomycetota</taxon>
        <taxon>Planctomycetia</taxon>
        <taxon>Pirellulales</taxon>
        <taxon>Pirellulaceae</taxon>
        <taxon>Aporhodopirellula</taxon>
    </lineage>
</organism>
<evidence type="ECO:0000313" key="1">
    <source>
        <dbReference type="EMBL" id="MBB3209699.1"/>
    </source>
</evidence>
<evidence type="ECO:0000313" key="2">
    <source>
        <dbReference type="Proteomes" id="UP000536179"/>
    </source>
</evidence>
<dbReference type="RefSeq" id="WP_184308517.1">
    <property type="nucleotide sequence ID" value="NZ_JACHXU010000026.1"/>
</dbReference>
<dbReference type="AlphaFoldDB" id="A0A7W5E3V3"/>
<dbReference type="Proteomes" id="UP000536179">
    <property type="component" value="Unassembled WGS sequence"/>
</dbReference>
<sequence>MRMLKALLIVLLAFPIGIVALLVVIATIGAEANSKESQVINAQTVSHAEPNITAADQPRYQKANVTLLTDPTLSNEKVKEILDVLTSRCLFGSSNENHTFVLATPNDATQSPQHELKIQASLPLDLCHRLTPIYGYMASILSHECFHGEPTQFCFHSDESNTPVIAASRSDVATCWFDGSQSIFFDTKLSDEDLNTVLDGLRSLGMVPNAANYAHLFIRQRDQRDRVEIVGNQAITSQIDPIVLAATLRDRAINLSLTLFDGRTTEYVLIGSDLKEFNRFTHQPPFQPTALASNGCMLYLADDSVAPDTLEAIATRLPTIPGREITIDMWIQKTGDHVKVLVPTSQKTREQHLALQRSFAATGAGIKAEFAPETHLEMVLCDHEFTPLHSFPINTRANACIASDNNRLLYDASFDNEFAKAATDYFQSISLFTPNGAMHVELLRDEEIDVPCVQLRVIASMLTTESEEQMQELGQQIVEGLFPGQAGVFQLADAMGTPIDGCTWLYPTNTSQ</sequence>
<keyword evidence="2" id="KW-1185">Reference proteome</keyword>
<name>A0A7W5E3V3_9BACT</name>
<reference evidence="1 2" key="1">
    <citation type="submission" date="2020-08" db="EMBL/GenBank/DDBJ databases">
        <title>Genomic Encyclopedia of Type Strains, Phase III (KMG-III): the genomes of soil and plant-associated and newly described type strains.</title>
        <authorList>
            <person name="Whitman W."/>
        </authorList>
    </citation>
    <scope>NUCLEOTIDE SEQUENCE [LARGE SCALE GENOMIC DNA]</scope>
    <source>
        <strain evidence="1 2">CECT 8075</strain>
    </source>
</reference>
<protein>
    <submittedName>
        <fullName evidence="1">Uncharacterized protein</fullName>
    </submittedName>
</protein>
<gene>
    <name evidence="1" type="ORF">FHS27_005539</name>
</gene>
<comment type="caution">
    <text evidence="1">The sequence shown here is derived from an EMBL/GenBank/DDBJ whole genome shotgun (WGS) entry which is preliminary data.</text>
</comment>
<accession>A0A7W5E3V3</accession>